<protein>
    <submittedName>
        <fullName evidence="2">Uncharacterized protein</fullName>
    </submittedName>
</protein>
<evidence type="ECO:0000313" key="2">
    <source>
        <dbReference type="EMBL" id="ONN27805.1"/>
    </source>
</evidence>
<evidence type="ECO:0000256" key="1">
    <source>
        <dbReference type="SAM" id="Phobius"/>
    </source>
</evidence>
<dbReference type="Proteomes" id="UP000242616">
    <property type="component" value="Unassembled WGS sequence"/>
</dbReference>
<evidence type="ECO:0000313" key="3">
    <source>
        <dbReference type="Proteomes" id="UP000242616"/>
    </source>
</evidence>
<name>A0ABX3IK83_9BACT</name>
<organism evidence="2 3">
    <name type="scientific">Thermosipho affectus</name>
    <dbReference type="NCBI Taxonomy" id="660294"/>
    <lineage>
        <taxon>Bacteria</taxon>
        <taxon>Thermotogati</taxon>
        <taxon>Thermotogota</taxon>
        <taxon>Thermotogae</taxon>
        <taxon>Thermotogales</taxon>
        <taxon>Fervidobacteriaceae</taxon>
        <taxon>Thermosipho</taxon>
    </lineage>
</organism>
<accession>A0ABX3IK83</accession>
<keyword evidence="3" id="KW-1185">Reference proteome</keyword>
<dbReference type="EMBL" id="LBFC01000006">
    <property type="protein sequence ID" value="ONN27805.1"/>
    <property type="molecule type" value="Genomic_DNA"/>
</dbReference>
<keyword evidence="1" id="KW-0812">Transmembrane</keyword>
<proteinExistence type="predicted"/>
<reference evidence="2 3" key="1">
    <citation type="submission" date="2015-06" db="EMBL/GenBank/DDBJ databases">
        <title>Genome sequencing of Thermotogales isolates from hydrothermal vents.</title>
        <authorList>
            <person name="Haverkamp T.H."/>
            <person name="Kublanov I.V."/>
            <person name="Nesbo C.L."/>
        </authorList>
    </citation>
    <scope>NUCLEOTIDE SEQUENCE [LARGE SCALE GENOMIC DNA]</scope>
    <source>
        <strain evidence="3">ik275mar</strain>
    </source>
</reference>
<gene>
    <name evidence="2" type="ORF">XJ44_02230</name>
</gene>
<dbReference type="RefSeq" id="WP_075665439.1">
    <property type="nucleotide sequence ID" value="NZ_LBFC01000006.1"/>
</dbReference>
<keyword evidence="1" id="KW-0472">Membrane</keyword>
<sequence length="227" mass="26566">MRRRRRNSVGIWITLLIVFVLLVIFGFFFWKVFTVKNSPEFNGETKTQYLFIDKENSEGYYIVVDKTMRMVNIIKVKNHMYHPEFSKEINFSSPVLSLEILKDMFNTNAVYSYYAILESGRVLELSKKYGFNSTNFGEFLQRMTSRGLKLFDYFTLDNVVKIFRPETTLTKPALAKLFDALGKFSVRIRELPTITKSSIKIKVGDKTLERLYIDLEKLNQLKNEIGG</sequence>
<keyword evidence="1" id="KW-1133">Transmembrane helix</keyword>
<feature type="transmembrane region" description="Helical" evidence="1">
    <location>
        <begin position="9"/>
        <end position="30"/>
    </location>
</feature>
<comment type="caution">
    <text evidence="2">The sequence shown here is derived from an EMBL/GenBank/DDBJ whole genome shotgun (WGS) entry which is preliminary data.</text>
</comment>